<dbReference type="CDD" id="cd06260">
    <property type="entry name" value="DUF820-like"/>
    <property type="match status" value="1"/>
</dbReference>
<dbReference type="InterPro" id="IPR012296">
    <property type="entry name" value="Nuclease_put_TT1808"/>
</dbReference>
<proteinExistence type="predicted"/>
<evidence type="ECO:0000313" key="3">
    <source>
        <dbReference type="Proteomes" id="UP001156441"/>
    </source>
</evidence>
<dbReference type="Pfam" id="PF05685">
    <property type="entry name" value="Uma2"/>
    <property type="match status" value="1"/>
</dbReference>
<dbReference type="SUPFAM" id="SSF52980">
    <property type="entry name" value="Restriction endonuclease-like"/>
    <property type="match status" value="1"/>
</dbReference>
<comment type="caution">
    <text evidence="2">The sequence shown here is derived from an EMBL/GenBank/DDBJ whole genome shotgun (WGS) entry which is preliminary data.</text>
</comment>
<sequence length="198" mass="22264">MIAMPRPAPEPAHSLHPLTIAEYAELGETEHGYTELVEGRLLMSPSPTFHHNRALGRLHVQLSQQLPADLEAIPELDVDLELTAPDEPGHSRRPDIMVVKEEAGKRIADEGGLVRASEVILVVEIVSPGSRRTDHVDKRREYADAGIPHYWMLDIDYPPAITACHWTEEFGYQDDQVTTGIFRTRSPFSFEVDLGRLR</sequence>
<dbReference type="PANTHER" id="PTHR34107:SF2">
    <property type="entry name" value="SLL0888 PROTEIN"/>
    <property type="match status" value="1"/>
</dbReference>
<gene>
    <name evidence="2" type="ORF">JT362_34250</name>
</gene>
<evidence type="ECO:0000313" key="2">
    <source>
        <dbReference type="EMBL" id="MCT2588185.1"/>
    </source>
</evidence>
<organism evidence="2 3">
    <name type="scientific">Actinophytocola gossypii</name>
    <dbReference type="NCBI Taxonomy" id="2812003"/>
    <lineage>
        <taxon>Bacteria</taxon>
        <taxon>Bacillati</taxon>
        <taxon>Actinomycetota</taxon>
        <taxon>Actinomycetes</taxon>
        <taxon>Pseudonocardiales</taxon>
        <taxon>Pseudonocardiaceae</taxon>
    </lineage>
</organism>
<dbReference type="InterPro" id="IPR008538">
    <property type="entry name" value="Uma2"/>
</dbReference>
<name>A0ABT2JJY1_9PSEU</name>
<accession>A0ABT2JJY1</accession>
<dbReference type="PANTHER" id="PTHR34107">
    <property type="entry name" value="SLL0198 PROTEIN-RELATED"/>
    <property type="match status" value="1"/>
</dbReference>
<dbReference type="EMBL" id="JAFFZE010000034">
    <property type="protein sequence ID" value="MCT2588185.1"/>
    <property type="molecule type" value="Genomic_DNA"/>
</dbReference>
<feature type="domain" description="Putative restriction endonuclease" evidence="1">
    <location>
        <begin position="21"/>
        <end position="156"/>
    </location>
</feature>
<dbReference type="InterPro" id="IPR011335">
    <property type="entry name" value="Restrct_endonuc-II-like"/>
</dbReference>
<keyword evidence="2" id="KW-0540">Nuclease</keyword>
<dbReference type="GO" id="GO:0004519">
    <property type="term" value="F:endonuclease activity"/>
    <property type="evidence" value="ECO:0007669"/>
    <property type="project" value="UniProtKB-KW"/>
</dbReference>
<dbReference type="Gene3D" id="3.90.1570.10">
    <property type="entry name" value="tt1808, chain A"/>
    <property type="match status" value="1"/>
</dbReference>
<keyword evidence="3" id="KW-1185">Reference proteome</keyword>
<reference evidence="2 3" key="1">
    <citation type="submission" date="2021-02" db="EMBL/GenBank/DDBJ databases">
        <title>Actinophytocola xerophila sp. nov., isolated from soil of cotton cropping field.</title>
        <authorList>
            <person name="Huang R."/>
            <person name="Chen X."/>
            <person name="Ge X."/>
            <person name="Liu W."/>
        </authorList>
    </citation>
    <scope>NUCLEOTIDE SEQUENCE [LARGE SCALE GENOMIC DNA]</scope>
    <source>
        <strain evidence="2 3">S1-96</strain>
    </source>
</reference>
<dbReference type="Proteomes" id="UP001156441">
    <property type="component" value="Unassembled WGS sequence"/>
</dbReference>
<evidence type="ECO:0000259" key="1">
    <source>
        <dbReference type="Pfam" id="PF05685"/>
    </source>
</evidence>
<keyword evidence="2" id="KW-0255">Endonuclease</keyword>
<protein>
    <submittedName>
        <fullName evidence="2">Uma2 family endonuclease</fullName>
    </submittedName>
</protein>
<keyword evidence="2" id="KW-0378">Hydrolase</keyword>